<dbReference type="RefSeq" id="WP_290000415.1">
    <property type="nucleotide sequence ID" value="NZ_JAUEPH010000004.1"/>
</dbReference>
<dbReference type="EMBL" id="JAUEPH010000004">
    <property type="protein sequence ID" value="MDN3204717.1"/>
    <property type="molecule type" value="Genomic_DNA"/>
</dbReference>
<sequence>MNLGTSRFASGVRKIRDRLYQLNQRINGYPSLKKLFYSRNGYALDLRNPITHNQRIVHKMVTNRDPLMVLTADKVRVRDYVGDKLGHEVAEQILIPVYHISKNGKDIPFDRIKDEFFMKANHSSGANRLVKPGDDRNELIKLCRQWLSTSYGQFQFEWAYRDIPRRIICEKVIRDSNGQLANDIKFYCFHGKVRLILFLSDRFTGNPKRLFTDEHLNEIPGAQMLKKKKPKSLPGIVNFGWMKELSEKLAKPFTYCRIDLYQVDGKTYFGEITHYTGAGLDYFDDLKTDQTFGELWKSKNKHKSFFDLYKKQEISVA</sequence>
<dbReference type="Proteomes" id="UP001171916">
    <property type="component" value="Unassembled WGS sequence"/>
</dbReference>
<dbReference type="InterPro" id="IPR029465">
    <property type="entry name" value="ATPgrasp_TupA"/>
</dbReference>
<gene>
    <name evidence="1" type="ORF">QVH07_11185</name>
</gene>
<accession>A0ABT7YE05</accession>
<reference evidence="1" key="1">
    <citation type="submission" date="2023-06" db="EMBL/GenBank/DDBJ databases">
        <title>Robiginitalea aurantiacus sp. nov. and Algoriphagus sediminis sp. nov., isolated from coastal sediment.</title>
        <authorList>
            <person name="Zhou Z.Y."/>
            <person name="An J."/>
            <person name="Jia Y.W."/>
            <person name="Du Z.J."/>
        </authorList>
    </citation>
    <scope>NUCLEOTIDE SEQUENCE</scope>
    <source>
        <strain evidence="1">C2-7</strain>
    </source>
</reference>
<evidence type="ECO:0000313" key="2">
    <source>
        <dbReference type="Proteomes" id="UP001171916"/>
    </source>
</evidence>
<name>A0ABT7YE05_9BACT</name>
<protein>
    <submittedName>
        <fullName evidence="1">ATP-grasp fold amidoligase family protein</fullName>
    </submittedName>
</protein>
<proteinExistence type="predicted"/>
<comment type="caution">
    <text evidence="1">The sequence shown here is derived from an EMBL/GenBank/DDBJ whole genome shotgun (WGS) entry which is preliminary data.</text>
</comment>
<keyword evidence="2" id="KW-1185">Reference proteome</keyword>
<dbReference type="Pfam" id="PF14305">
    <property type="entry name" value="ATPgrasp_TupA"/>
    <property type="match status" value="1"/>
</dbReference>
<organism evidence="1 2">
    <name type="scientific">Algoriphagus sediminis</name>
    <dbReference type="NCBI Taxonomy" id="3057113"/>
    <lineage>
        <taxon>Bacteria</taxon>
        <taxon>Pseudomonadati</taxon>
        <taxon>Bacteroidota</taxon>
        <taxon>Cytophagia</taxon>
        <taxon>Cytophagales</taxon>
        <taxon>Cyclobacteriaceae</taxon>
        <taxon>Algoriphagus</taxon>
    </lineage>
</organism>
<evidence type="ECO:0000313" key="1">
    <source>
        <dbReference type="EMBL" id="MDN3204717.1"/>
    </source>
</evidence>